<keyword evidence="1" id="KW-0805">Transcription regulation</keyword>
<evidence type="ECO:0000256" key="2">
    <source>
        <dbReference type="ARBA" id="ARBA00023125"/>
    </source>
</evidence>
<evidence type="ECO:0000259" key="5">
    <source>
        <dbReference type="PROSITE" id="PS50977"/>
    </source>
</evidence>
<dbReference type="SUPFAM" id="SSF46689">
    <property type="entry name" value="Homeodomain-like"/>
    <property type="match status" value="1"/>
</dbReference>
<dbReference type="InterPro" id="IPR009057">
    <property type="entry name" value="Homeodomain-like_sf"/>
</dbReference>
<dbReference type="OrthoDB" id="2356263at2"/>
<comment type="caution">
    <text evidence="6">The sequence shown here is derived from an EMBL/GenBank/DDBJ whole genome shotgun (WGS) entry which is preliminary data.</text>
</comment>
<dbReference type="InterPro" id="IPR001647">
    <property type="entry name" value="HTH_TetR"/>
</dbReference>
<dbReference type="AlphaFoldDB" id="A0A2T6AUW1"/>
<sequence>MTQDDPPAGTRADLIAAGLHLFGQQGFAATPTRALAALAKTNVASIAYHFGGKEGLRLACGAEVARRIGQVAGPPATELPATRRDALDRLEAMLRAMVVFLTQGPQAQDTVAFILRELSEGGPAFDLVYDAFFLPKHRELCALAGMATDQPAEAEETRLLVFSLLGQAVYFRIGQPVICRRMGWTGYSAAETTAIADRLAANMRAILRSQP</sequence>
<keyword evidence="3" id="KW-0804">Transcription</keyword>
<proteinExistence type="predicted"/>
<protein>
    <submittedName>
        <fullName evidence="6">TetR family transcriptional regulator</fullName>
    </submittedName>
</protein>
<evidence type="ECO:0000313" key="6">
    <source>
        <dbReference type="EMBL" id="PTX47585.1"/>
    </source>
</evidence>
<dbReference type="PROSITE" id="PS50977">
    <property type="entry name" value="HTH_TETR_2"/>
    <property type="match status" value="1"/>
</dbReference>
<feature type="domain" description="HTH tetR-type" evidence="5">
    <location>
        <begin position="8"/>
        <end position="68"/>
    </location>
</feature>
<organism evidence="6 7">
    <name type="scientific">Gemmobacter caeni</name>
    <dbReference type="NCBI Taxonomy" id="589035"/>
    <lineage>
        <taxon>Bacteria</taxon>
        <taxon>Pseudomonadati</taxon>
        <taxon>Pseudomonadota</taxon>
        <taxon>Alphaproteobacteria</taxon>
        <taxon>Rhodobacterales</taxon>
        <taxon>Paracoccaceae</taxon>
        <taxon>Gemmobacter</taxon>
    </lineage>
</organism>
<keyword evidence="7" id="KW-1185">Reference proteome</keyword>
<reference evidence="6 7" key="1">
    <citation type="submission" date="2018-04" db="EMBL/GenBank/DDBJ databases">
        <title>Genomic Encyclopedia of Archaeal and Bacterial Type Strains, Phase II (KMG-II): from individual species to whole genera.</title>
        <authorList>
            <person name="Goeker M."/>
        </authorList>
    </citation>
    <scope>NUCLEOTIDE SEQUENCE [LARGE SCALE GENOMIC DNA]</scope>
    <source>
        <strain evidence="6 7">DSM 21823</strain>
    </source>
</reference>
<dbReference type="Pfam" id="PF00440">
    <property type="entry name" value="TetR_N"/>
    <property type="match status" value="1"/>
</dbReference>
<dbReference type="InterPro" id="IPR050109">
    <property type="entry name" value="HTH-type_TetR-like_transc_reg"/>
</dbReference>
<dbReference type="Proteomes" id="UP000244224">
    <property type="component" value="Unassembled WGS sequence"/>
</dbReference>
<dbReference type="PANTHER" id="PTHR30055:SF234">
    <property type="entry name" value="HTH-TYPE TRANSCRIPTIONAL REGULATOR BETI"/>
    <property type="match status" value="1"/>
</dbReference>
<dbReference type="GO" id="GO:0000976">
    <property type="term" value="F:transcription cis-regulatory region binding"/>
    <property type="evidence" value="ECO:0007669"/>
    <property type="project" value="TreeGrafter"/>
</dbReference>
<name>A0A2T6AUW1_9RHOB</name>
<evidence type="ECO:0000313" key="7">
    <source>
        <dbReference type="Proteomes" id="UP000244224"/>
    </source>
</evidence>
<dbReference type="Gene3D" id="1.10.357.10">
    <property type="entry name" value="Tetracycline Repressor, domain 2"/>
    <property type="match status" value="1"/>
</dbReference>
<dbReference type="InterPro" id="IPR036271">
    <property type="entry name" value="Tet_transcr_reg_TetR-rel_C_sf"/>
</dbReference>
<dbReference type="Gene3D" id="1.10.10.60">
    <property type="entry name" value="Homeodomain-like"/>
    <property type="match status" value="1"/>
</dbReference>
<dbReference type="EMBL" id="QBKP01000012">
    <property type="protein sequence ID" value="PTX47585.1"/>
    <property type="molecule type" value="Genomic_DNA"/>
</dbReference>
<evidence type="ECO:0000256" key="4">
    <source>
        <dbReference type="PROSITE-ProRule" id="PRU00335"/>
    </source>
</evidence>
<evidence type="ECO:0000256" key="3">
    <source>
        <dbReference type="ARBA" id="ARBA00023163"/>
    </source>
</evidence>
<dbReference type="GO" id="GO:0003700">
    <property type="term" value="F:DNA-binding transcription factor activity"/>
    <property type="evidence" value="ECO:0007669"/>
    <property type="project" value="TreeGrafter"/>
</dbReference>
<accession>A0A2T6AUW1</accession>
<evidence type="ECO:0000256" key="1">
    <source>
        <dbReference type="ARBA" id="ARBA00023015"/>
    </source>
</evidence>
<feature type="DNA-binding region" description="H-T-H motif" evidence="4">
    <location>
        <begin position="31"/>
        <end position="50"/>
    </location>
</feature>
<keyword evidence="2 4" id="KW-0238">DNA-binding</keyword>
<dbReference type="PANTHER" id="PTHR30055">
    <property type="entry name" value="HTH-TYPE TRANSCRIPTIONAL REGULATOR RUTR"/>
    <property type="match status" value="1"/>
</dbReference>
<dbReference type="RefSeq" id="WP_054304293.1">
    <property type="nucleotide sequence ID" value="NZ_QBKP01000012.1"/>
</dbReference>
<dbReference type="Pfam" id="PF09209">
    <property type="entry name" value="CecR_C"/>
    <property type="match status" value="1"/>
</dbReference>
<gene>
    <name evidence="6" type="ORF">C8N34_11274</name>
</gene>
<dbReference type="SUPFAM" id="SSF48498">
    <property type="entry name" value="Tetracyclin repressor-like, C-terminal domain"/>
    <property type="match status" value="1"/>
</dbReference>
<dbReference type="InterPro" id="IPR015292">
    <property type="entry name" value="Tscrpt_reg_YbiH_C"/>
</dbReference>